<protein>
    <submittedName>
        <fullName evidence="1">Uncharacterized protein</fullName>
    </submittedName>
</protein>
<proteinExistence type="predicted"/>
<sequence>MDFVKVRKDHIKWNIQRNPTDITISRTEKKRVGGGFDEAESNPGPFTVRIYQASTTETKETNGVVGAKQTNDSWSMLADSEADLKSGTNVEDRFEAGGYGHFVITAVRPQIVMNQIVGYQADLERVG</sequence>
<dbReference type="Proteomes" id="UP000287756">
    <property type="component" value="Chromosome"/>
</dbReference>
<dbReference type="EMBL" id="CP026118">
    <property type="protein sequence ID" value="QAS52381.1"/>
    <property type="molecule type" value="Genomic_DNA"/>
</dbReference>
<organism evidence="1 2">
    <name type="scientific">Halobacillus litoralis</name>
    <dbReference type="NCBI Taxonomy" id="45668"/>
    <lineage>
        <taxon>Bacteria</taxon>
        <taxon>Bacillati</taxon>
        <taxon>Bacillota</taxon>
        <taxon>Bacilli</taxon>
        <taxon>Bacillales</taxon>
        <taxon>Bacillaceae</taxon>
        <taxon>Halobacillus</taxon>
    </lineage>
</organism>
<reference evidence="1 2" key="1">
    <citation type="submission" date="2018-01" db="EMBL/GenBank/DDBJ databases">
        <title>The whole genome sequencing and assembly of Halobacillus litoralis ERB031 strain.</title>
        <authorList>
            <person name="Lee S.-J."/>
            <person name="Park M.-K."/>
            <person name="Kim J.-Y."/>
            <person name="Lee Y.-J."/>
            <person name="Yi H."/>
            <person name="Bahn Y.-S."/>
            <person name="Kim J.F."/>
            <person name="Lee D.-W."/>
        </authorList>
    </citation>
    <scope>NUCLEOTIDE SEQUENCE [LARGE SCALE GENOMIC DNA]</scope>
    <source>
        <strain evidence="1 2">ERB 031</strain>
    </source>
</reference>
<evidence type="ECO:0000313" key="1">
    <source>
        <dbReference type="EMBL" id="QAS52381.1"/>
    </source>
</evidence>
<dbReference type="KEGG" id="hli:HLI_09115"/>
<dbReference type="RefSeq" id="WP_128524668.1">
    <property type="nucleotide sequence ID" value="NZ_CP026118.1"/>
</dbReference>
<accession>A0A410MCC5</accession>
<name>A0A410MCC5_9BACI</name>
<evidence type="ECO:0000313" key="2">
    <source>
        <dbReference type="Proteomes" id="UP000287756"/>
    </source>
</evidence>
<gene>
    <name evidence="1" type="ORF">HLI_09115</name>
</gene>
<dbReference type="OrthoDB" id="1683428at2"/>
<dbReference type="AlphaFoldDB" id="A0A410MCC5"/>